<dbReference type="Gene3D" id="1.10.20.10">
    <property type="entry name" value="Histone, subunit A"/>
    <property type="match status" value="1"/>
</dbReference>
<evidence type="ECO:0000313" key="7">
    <source>
        <dbReference type="EMBL" id="ORY65831.1"/>
    </source>
</evidence>
<keyword evidence="2" id="KW-0805">Transcription regulation</keyword>
<evidence type="ECO:0000256" key="1">
    <source>
        <dbReference type="ARBA" id="ARBA00004123"/>
    </source>
</evidence>
<dbReference type="RefSeq" id="XP_040716795.1">
    <property type="nucleotide sequence ID" value="XM_040853820.1"/>
</dbReference>
<dbReference type="CDD" id="cd00076">
    <property type="entry name" value="HFD_SF"/>
    <property type="match status" value="1"/>
</dbReference>
<dbReference type="InterPro" id="IPR006565">
    <property type="entry name" value="BTP"/>
</dbReference>
<feature type="domain" description="Bromodomain associated" evidence="6">
    <location>
        <begin position="13"/>
        <end position="97"/>
    </location>
</feature>
<proteinExistence type="predicted"/>
<evidence type="ECO:0000313" key="8">
    <source>
        <dbReference type="Proteomes" id="UP000193689"/>
    </source>
</evidence>
<dbReference type="AlphaFoldDB" id="A0A1Y2E2Q2"/>
<keyword evidence="4" id="KW-0539">Nucleus</keyword>
<comment type="subcellular location">
    <subcellularLocation>
        <location evidence="1">Nucleus</location>
    </subcellularLocation>
</comment>
<dbReference type="Proteomes" id="UP000193689">
    <property type="component" value="Unassembled WGS sequence"/>
</dbReference>
<keyword evidence="8" id="KW-1185">Reference proteome</keyword>
<accession>A0A1Y2E2Q2</accession>
<dbReference type="OrthoDB" id="5402929at2759"/>
<dbReference type="FunCoup" id="A0A1Y2E2Q2">
    <property type="interactions" value="230"/>
</dbReference>
<dbReference type="GO" id="GO:0046982">
    <property type="term" value="F:protein heterodimerization activity"/>
    <property type="evidence" value="ECO:0007669"/>
    <property type="project" value="InterPro"/>
</dbReference>
<gene>
    <name evidence="7" type="ORF">BCR38DRAFT_167046</name>
</gene>
<evidence type="ECO:0000256" key="5">
    <source>
        <dbReference type="SAM" id="MobiDB-lite"/>
    </source>
</evidence>
<feature type="compositionally biased region" description="Low complexity" evidence="5">
    <location>
        <begin position="209"/>
        <end position="218"/>
    </location>
</feature>
<keyword evidence="3" id="KW-0804">Transcription</keyword>
<dbReference type="InParanoid" id="A0A1Y2E2Q2"/>
<evidence type="ECO:0000256" key="4">
    <source>
        <dbReference type="ARBA" id="ARBA00023242"/>
    </source>
</evidence>
<dbReference type="GeneID" id="63770032"/>
<dbReference type="GO" id="GO:0005634">
    <property type="term" value="C:nucleus"/>
    <property type="evidence" value="ECO:0007669"/>
    <property type="project" value="UniProtKB-SubCell"/>
</dbReference>
<sequence>MASKEQTRATSPSTFYHALLRPTVLQILRAQGYYSCSPTVLDTITELAGRYLTKLSQSTVFFAEQNNENPNEPTLVDVRMALESCGVFGPAADSVAEEWRREEDTKAIESFIRWAKGKKNAKIRKTANALQQTGSLEAVDEPMTDYLAALKKKHNKTDQDSKYAGTVLGKGLDYGEIMVEGGEAASIQEWAKMMRERQQRPPEPDSDSRPPSSGLSSLTDGEIDMMDMS</sequence>
<evidence type="ECO:0000259" key="6">
    <source>
        <dbReference type="SMART" id="SM00576"/>
    </source>
</evidence>
<name>A0A1Y2E2Q2_9PEZI</name>
<dbReference type="InterPro" id="IPR009072">
    <property type="entry name" value="Histone-fold"/>
</dbReference>
<feature type="compositionally biased region" description="Basic and acidic residues" evidence="5">
    <location>
        <begin position="192"/>
        <end position="208"/>
    </location>
</feature>
<reference evidence="7 8" key="1">
    <citation type="submission" date="2016-07" db="EMBL/GenBank/DDBJ databases">
        <title>Pervasive Adenine N6-methylation of Active Genes in Fungi.</title>
        <authorList>
            <consortium name="DOE Joint Genome Institute"/>
            <person name="Mondo S.J."/>
            <person name="Dannebaum R.O."/>
            <person name="Kuo R.C."/>
            <person name="Labutti K."/>
            <person name="Haridas S."/>
            <person name="Kuo A."/>
            <person name="Salamov A."/>
            <person name="Ahrendt S.R."/>
            <person name="Lipzen A."/>
            <person name="Sullivan W."/>
            <person name="Andreopoulos W.B."/>
            <person name="Clum A."/>
            <person name="Lindquist E."/>
            <person name="Daum C."/>
            <person name="Ramamoorthy G.K."/>
            <person name="Gryganskyi A."/>
            <person name="Culley D."/>
            <person name="Magnuson J.K."/>
            <person name="James T.Y."/>
            <person name="O'Malley M.A."/>
            <person name="Stajich J.E."/>
            <person name="Spatafora J.W."/>
            <person name="Visel A."/>
            <person name="Grigoriev I.V."/>
        </authorList>
    </citation>
    <scope>NUCLEOTIDE SEQUENCE [LARGE SCALE GENOMIC DNA]</scope>
    <source>
        <strain evidence="7 8">CBS 129021</strain>
    </source>
</reference>
<dbReference type="Pfam" id="PF07524">
    <property type="entry name" value="Bromo_TP"/>
    <property type="match status" value="1"/>
</dbReference>
<evidence type="ECO:0000256" key="2">
    <source>
        <dbReference type="ARBA" id="ARBA00023015"/>
    </source>
</evidence>
<dbReference type="STRING" id="1141098.A0A1Y2E2Q2"/>
<protein>
    <recommendedName>
        <fullName evidence="6">Bromodomain associated domain-containing protein</fullName>
    </recommendedName>
</protein>
<organism evidence="7 8">
    <name type="scientific">Pseudomassariella vexata</name>
    <dbReference type="NCBI Taxonomy" id="1141098"/>
    <lineage>
        <taxon>Eukaryota</taxon>
        <taxon>Fungi</taxon>
        <taxon>Dikarya</taxon>
        <taxon>Ascomycota</taxon>
        <taxon>Pezizomycotina</taxon>
        <taxon>Sordariomycetes</taxon>
        <taxon>Xylariomycetidae</taxon>
        <taxon>Amphisphaeriales</taxon>
        <taxon>Pseudomassariaceae</taxon>
        <taxon>Pseudomassariella</taxon>
    </lineage>
</organism>
<dbReference type="SMART" id="SM00576">
    <property type="entry name" value="BTP"/>
    <property type="match status" value="1"/>
</dbReference>
<evidence type="ECO:0000256" key="3">
    <source>
        <dbReference type="ARBA" id="ARBA00023163"/>
    </source>
</evidence>
<comment type="caution">
    <text evidence="7">The sequence shown here is derived from an EMBL/GenBank/DDBJ whole genome shotgun (WGS) entry which is preliminary data.</text>
</comment>
<feature type="region of interest" description="Disordered" evidence="5">
    <location>
        <begin position="192"/>
        <end position="229"/>
    </location>
</feature>
<dbReference type="EMBL" id="MCFJ01000005">
    <property type="protein sequence ID" value="ORY65831.1"/>
    <property type="molecule type" value="Genomic_DNA"/>
</dbReference>